<evidence type="ECO:0000256" key="3">
    <source>
        <dbReference type="ARBA" id="ARBA00013190"/>
    </source>
</evidence>
<comment type="caution">
    <text evidence="9">The sequence shown here is derived from an EMBL/GenBank/DDBJ whole genome shotgun (WGS) entry which is preliminary data.</text>
</comment>
<dbReference type="SUPFAM" id="SSF51735">
    <property type="entry name" value="NAD(P)-binding Rossmann-fold domains"/>
    <property type="match status" value="1"/>
</dbReference>
<dbReference type="SUPFAM" id="SSF50129">
    <property type="entry name" value="GroES-like"/>
    <property type="match status" value="1"/>
</dbReference>
<proteinExistence type="inferred from homology"/>
<dbReference type="InterPro" id="IPR036291">
    <property type="entry name" value="NAD(P)-bd_dom_sf"/>
</dbReference>
<dbReference type="PROSITE" id="PS00059">
    <property type="entry name" value="ADH_ZINC"/>
    <property type="match status" value="1"/>
</dbReference>
<dbReference type="InterPro" id="IPR020843">
    <property type="entry name" value="ER"/>
</dbReference>
<dbReference type="RefSeq" id="WP_320499892.1">
    <property type="nucleotide sequence ID" value="NZ_JAXCLX010000001.1"/>
</dbReference>
<evidence type="ECO:0000313" key="9">
    <source>
        <dbReference type="EMBL" id="MDY0871463.1"/>
    </source>
</evidence>
<reference evidence="9 10" key="1">
    <citation type="journal article" date="2013" name="Antonie Van Leeuwenhoek">
        <title>Dongia rigui sp. nov., isolated from freshwater of a large wetland in Korea.</title>
        <authorList>
            <person name="Baik K.S."/>
            <person name="Hwang Y.M."/>
            <person name="Choi J.S."/>
            <person name="Kwon J."/>
            <person name="Seong C.N."/>
        </authorList>
    </citation>
    <scope>NUCLEOTIDE SEQUENCE [LARGE SCALE GENOMIC DNA]</scope>
    <source>
        <strain evidence="9 10">04SU4-P</strain>
    </source>
</reference>
<dbReference type="Pfam" id="PF00107">
    <property type="entry name" value="ADH_zinc_N"/>
    <property type="match status" value="1"/>
</dbReference>
<protein>
    <recommendedName>
        <fullName evidence="3">alcohol dehydrogenase</fullName>
        <ecNumber evidence="3">1.1.1.1</ecNumber>
    </recommendedName>
</protein>
<keyword evidence="5 7" id="KW-0862">Zinc</keyword>
<dbReference type="Gene3D" id="3.40.50.720">
    <property type="entry name" value="NAD(P)-binding Rossmann-like Domain"/>
    <property type="match status" value="1"/>
</dbReference>
<dbReference type="SMART" id="SM00829">
    <property type="entry name" value="PKS_ER"/>
    <property type="match status" value="1"/>
</dbReference>
<evidence type="ECO:0000256" key="1">
    <source>
        <dbReference type="ARBA" id="ARBA00001947"/>
    </source>
</evidence>
<dbReference type="InterPro" id="IPR013154">
    <property type="entry name" value="ADH-like_N"/>
</dbReference>
<comment type="similarity">
    <text evidence="2 7">Belongs to the zinc-containing alcohol dehydrogenase family.</text>
</comment>
<dbReference type="InterPro" id="IPR011032">
    <property type="entry name" value="GroES-like_sf"/>
</dbReference>
<sequence>MQGTMKAAIQRKAGTPLKIEKLPIPQAGPGEILIKVTACGVCHSDLHAVDGDWNPGPTLPLIPGHEVAGHVAAIGAGVKGFRLGDAVGVPWMYSACGQCEFCQAGMETICKSGEASGYTKPGGYAEFMVADAKFVAKLPKTANLYEIAPILCAGVTTYRGLKRTKVRPGKWMTIFGIGGLGHIAVQYAVAMGMRVIAVDVDDVKLKLAKKLGAEMVVNAKKVDPVAEIQAKIGGSHGAVVTAVAPQAFEQAIGVLRPAGTVAYIGLPGGKSDQIRTSISQITNWELTVTGSNVGTRLDLNEAVAFALNGLVKAKIQKAPLTQINKIFNDMRRGKIVGRMVLDIA</sequence>
<evidence type="ECO:0000256" key="5">
    <source>
        <dbReference type="ARBA" id="ARBA00022833"/>
    </source>
</evidence>
<keyword evidence="6" id="KW-0560">Oxidoreductase</keyword>
<dbReference type="EMBL" id="JAXCLX010000001">
    <property type="protein sequence ID" value="MDY0871463.1"/>
    <property type="molecule type" value="Genomic_DNA"/>
</dbReference>
<accession>A0ABU5DVY7</accession>
<evidence type="ECO:0000259" key="8">
    <source>
        <dbReference type="SMART" id="SM00829"/>
    </source>
</evidence>
<keyword evidence="4 7" id="KW-0479">Metal-binding</keyword>
<dbReference type="InterPro" id="IPR013149">
    <property type="entry name" value="ADH-like_C"/>
</dbReference>
<dbReference type="Proteomes" id="UP001271769">
    <property type="component" value="Unassembled WGS sequence"/>
</dbReference>
<gene>
    <name evidence="9" type="ORF">SMD31_06000</name>
</gene>
<evidence type="ECO:0000256" key="7">
    <source>
        <dbReference type="RuleBase" id="RU361277"/>
    </source>
</evidence>
<name>A0ABU5DVY7_9PROT</name>
<evidence type="ECO:0000313" key="10">
    <source>
        <dbReference type="Proteomes" id="UP001271769"/>
    </source>
</evidence>
<feature type="domain" description="Enoyl reductase (ER)" evidence="8">
    <location>
        <begin position="14"/>
        <end position="341"/>
    </location>
</feature>
<comment type="cofactor">
    <cofactor evidence="1 7">
        <name>Zn(2+)</name>
        <dbReference type="ChEBI" id="CHEBI:29105"/>
    </cofactor>
</comment>
<keyword evidence="10" id="KW-1185">Reference proteome</keyword>
<dbReference type="EC" id="1.1.1.1" evidence="3"/>
<evidence type="ECO:0000256" key="2">
    <source>
        <dbReference type="ARBA" id="ARBA00008072"/>
    </source>
</evidence>
<evidence type="ECO:0000256" key="4">
    <source>
        <dbReference type="ARBA" id="ARBA00022723"/>
    </source>
</evidence>
<dbReference type="InterPro" id="IPR002328">
    <property type="entry name" value="ADH_Zn_CS"/>
</dbReference>
<dbReference type="Gene3D" id="3.90.180.10">
    <property type="entry name" value="Medium-chain alcohol dehydrogenases, catalytic domain"/>
    <property type="match status" value="1"/>
</dbReference>
<dbReference type="CDD" id="cd08297">
    <property type="entry name" value="CAD3"/>
    <property type="match status" value="1"/>
</dbReference>
<dbReference type="PANTHER" id="PTHR42940">
    <property type="entry name" value="ALCOHOL DEHYDROGENASE 1-RELATED"/>
    <property type="match status" value="1"/>
</dbReference>
<organism evidence="9 10">
    <name type="scientific">Dongia rigui</name>
    <dbReference type="NCBI Taxonomy" id="940149"/>
    <lineage>
        <taxon>Bacteria</taxon>
        <taxon>Pseudomonadati</taxon>
        <taxon>Pseudomonadota</taxon>
        <taxon>Alphaproteobacteria</taxon>
        <taxon>Rhodospirillales</taxon>
        <taxon>Dongiaceae</taxon>
        <taxon>Dongia</taxon>
    </lineage>
</organism>
<dbReference type="Pfam" id="PF08240">
    <property type="entry name" value="ADH_N"/>
    <property type="match status" value="1"/>
</dbReference>
<evidence type="ECO:0000256" key="6">
    <source>
        <dbReference type="ARBA" id="ARBA00023002"/>
    </source>
</evidence>
<dbReference type="PANTHER" id="PTHR42940:SF8">
    <property type="entry name" value="VACUOLAR PROTEIN SORTING-ASSOCIATED PROTEIN 11"/>
    <property type="match status" value="1"/>
</dbReference>